<keyword evidence="2" id="KW-0472">Membrane</keyword>
<keyword evidence="5" id="KW-1185">Reference proteome</keyword>
<evidence type="ECO:0000313" key="5">
    <source>
        <dbReference type="Proteomes" id="UP001165122"/>
    </source>
</evidence>
<feature type="domain" description="Cyclic nucleotide-binding" evidence="3">
    <location>
        <begin position="444"/>
        <end position="567"/>
    </location>
</feature>
<feature type="compositionally biased region" description="Gly residues" evidence="1">
    <location>
        <begin position="922"/>
        <end position="931"/>
    </location>
</feature>
<dbReference type="PROSITE" id="PS50042">
    <property type="entry name" value="CNMP_BINDING_3"/>
    <property type="match status" value="1"/>
</dbReference>
<feature type="transmembrane region" description="Helical" evidence="2">
    <location>
        <begin position="188"/>
        <end position="211"/>
    </location>
</feature>
<dbReference type="Gene3D" id="1.10.287.70">
    <property type="match status" value="1"/>
</dbReference>
<organism evidence="4 5">
    <name type="scientific">Triparma laevis f. longispina</name>
    <dbReference type="NCBI Taxonomy" id="1714387"/>
    <lineage>
        <taxon>Eukaryota</taxon>
        <taxon>Sar</taxon>
        <taxon>Stramenopiles</taxon>
        <taxon>Ochrophyta</taxon>
        <taxon>Bolidophyceae</taxon>
        <taxon>Parmales</taxon>
        <taxon>Triparmaceae</taxon>
        <taxon>Triparma</taxon>
    </lineage>
</organism>
<dbReference type="GO" id="GO:0035725">
    <property type="term" value="P:sodium ion transmembrane transport"/>
    <property type="evidence" value="ECO:0007669"/>
    <property type="project" value="TreeGrafter"/>
</dbReference>
<dbReference type="InterPro" id="IPR000595">
    <property type="entry name" value="cNMP-bd_dom"/>
</dbReference>
<dbReference type="PANTHER" id="PTHR45689:SF13">
    <property type="entry name" value="CYCLIC NUCLEOTIDE-BINDING DOMAIN-CONTAINING PROTEIN"/>
    <property type="match status" value="1"/>
</dbReference>
<keyword evidence="2" id="KW-0812">Transmembrane</keyword>
<evidence type="ECO:0000259" key="3">
    <source>
        <dbReference type="PROSITE" id="PS50042"/>
    </source>
</evidence>
<dbReference type="GO" id="GO:0098855">
    <property type="term" value="C:HCN channel complex"/>
    <property type="evidence" value="ECO:0007669"/>
    <property type="project" value="TreeGrafter"/>
</dbReference>
<feature type="region of interest" description="Disordered" evidence="1">
    <location>
        <begin position="1"/>
        <end position="43"/>
    </location>
</feature>
<feature type="transmembrane region" description="Helical" evidence="2">
    <location>
        <begin position="336"/>
        <end position="356"/>
    </location>
</feature>
<protein>
    <recommendedName>
        <fullName evidence="3">Cyclic nucleotide-binding domain-containing protein</fullName>
    </recommendedName>
</protein>
<evidence type="ECO:0000256" key="2">
    <source>
        <dbReference type="SAM" id="Phobius"/>
    </source>
</evidence>
<proteinExistence type="predicted"/>
<feature type="transmembrane region" description="Helical" evidence="2">
    <location>
        <begin position="155"/>
        <end position="176"/>
    </location>
</feature>
<reference evidence="5" key="1">
    <citation type="journal article" date="2023" name="Commun. Biol.">
        <title>Genome analysis of Parmales, the sister group of diatoms, reveals the evolutionary specialization of diatoms from phago-mixotrophs to photoautotrophs.</title>
        <authorList>
            <person name="Ban H."/>
            <person name="Sato S."/>
            <person name="Yoshikawa S."/>
            <person name="Yamada K."/>
            <person name="Nakamura Y."/>
            <person name="Ichinomiya M."/>
            <person name="Sato N."/>
            <person name="Blanc-Mathieu R."/>
            <person name="Endo H."/>
            <person name="Kuwata A."/>
            <person name="Ogata H."/>
        </authorList>
    </citation>
    <scope>NUCLEOTIDE SEQUENCE [LARGE SCALE GENOMIC DNA]</scope>
    <source>
        <strain evidence="5">NIES 3700</strain>
    </source>
</reference>
<dbReference type="AlphaFoldDB" id="A0A9W7FL56"/>
<feature type="region of interest" description="Disordered" evidence="1">
    <location>
        <begin position="683"/>
        <end position="707"/>
    </location>
</feature>
<dbReference type="InterPro" id="IPR014710">
    <property type="entry name" value="RmlC-like_jellyroll"/>
</dbReference>
<feature type="compositionally biased region" description="Basic and acidic residues" evidence="1">
    <location>
        <begin position="9"/>
        <end position="21"/>
    </location>
</feature>
<accession>A0A9W7FL56</accession>
<dbReference type="CDD" id="cd00038">
    <property type="entry name" value="CAP_ED"/>
    <property type="match status" value="1"/>
</dbReference>
<feature type="transmembrane region" description="Helical" evidence="2">
    <location>
        <begin position="252"/>
        <end position="274"/>
    </location>
</feature>
<dbReference type="InterPro" id="IPR018490">
    <property type="entry name" value="cNMP-bd_dom_sf"/>
</dbReference>
<sequence>MLSPSTATRDFDQRRKSDRVDSNNGGNMRELKPHQPEIPLDPAVGEKDFTLTGELRAKLHHRFGSLQRRAHMKQKHGIQILHQDDISENIVVSGDGPTEFVSFWDRLANHVIHPNEPSRRTFDLFTVIFVIFLLYKIPFDVAFDWYENTSLEDGFLVFLDLWFFVDIVINFKTGYIHNGTAVMHPKKVFLHYLTGWFLIDLFGTIPFKYMIDPDQATSGKSIKLTKFFKIPKLLRISRILKYLRDNRQVYDIFKVLVFVIVSIHIGACLWVLALDPCPIDYDVASMPWCTAASVYEMYFESLHVVCVMILGVSNSHVMAPDTLDTLLTQTLNKSQVYALSMAYMIYGLYIGSVLVAEMTVYVMGRTQGSSAFQKKIDRVKHEMEYYSVPEALRNQVGAYYDYIWVNQKQFDDNIGLLSDRTMSTDLQRKLALHLFKDVVSHISFFAEVDDVVLGQICLSLKTLIFLPEDMILFKGDVGKELFIIAKGVVEVMRDDLPKDKRAQANQILLRSGSFFGEIALVMEVRRTCSVQARTVCEINILLQRTFDDILREHPDFAKKMNELVVARQLETSMARIGINQGMKIRQADLNYANEAVAKQMEDGLLRREQTGQGIAGASKHLLAGVSIHPEDDQTVEKGNGAGAPSQKPMLEVNADELDRRASISPADRDSAAMPNLFDELERRKSIQTGNSGPPPTVQGGHGKGRQNVDRRLTHNTAQGHFKMGEDLNLLKVHPSILAAGGGETFDRAIEQGGREREGRYSGGGQDEQRNDAEELIEMRTLRGESGGGANASITQRMQKKKMDAIESRMVANEKMLEKVLTKLDNQMSRDSVLRMGDQLSLSPNFASRRDFSGAGEEGRMTSFSTNRSEDTDASPAPSPVNMRGPLVGQSPNADGGNENPRFVPTRIESVKEFDIEEEGEGGDGGGDGGEE</sequence>
<feature type="region of interest" description="Disordered" evidence="1">
    <location>
        <begin position="843"/>
        <end position="931"/>
    </location>
</feature>
<dbReference type="EMBL" id="BRXW01000206">
    <property type="protein sequence ID" value="GMI14006.1"/>
    <property type="molecule type" value="Genomic_DNA"/>
</dbReference>
<dbReference type="Gene3D" id="1.10.287.630">
    <property type="entry name" value="Helix hairpin bin"/>
    <property type="match status" value="1"/>
</dbReference>
<evidence type="ECO:0000256" key="1">
    <source>
        <dbReference type="SAM" id="MobiDB-lite"/>
    </source>
</evidence>
<dbReference type="OrthoDB" id="421226at2759"/>
<dbReference type="GO" id="GO:0003254">
    <property type="term" value="P:regulation of membrane depolarization"/>
    <property type="evidence" value="ECO:0007669"/>
    <property type="project" value="TreeGrafter"/>
</dbReference>
<keyword evidence="2" id="KW-1133">Transmembrane helix</keyword>
<evidence type="ECO:0000313" key="4">
    <source>
        <dbReference type="EMBL" id="GMI14006.1"/>
    </source>
</evidence>
<dbReference type="Gene3D" id="2.60.120.10">
    <property type="entry name" value="Jelly Rolls"/>
    <property type="match status" value="1"/>
</dbReference>
<dbReference type="PANTHER" id="PTHR45689">
    <property type="entry name" value="I[[H]] CHANNEL, ISOFORM E"/>
    <property type="match status" value="1"/>
</dbReference>
<dbReference type="GO" id="GO:0005249">
    <property type="term" value="F:voltage-gated potassium channel activity"/>
    <property type="evidence" value="ECO:0007669"/>
    <property type="project" value="TreeGrafter"/>
</dbReference>
<dbReference type="Proteomes" id="UP001165122">
    <property type="component" value="Unassembled WGS sequence"/>
</dbReference>
<dbReference type="SUPFAM" id="SSF51206">
    <property type="entry name" value="cAMP-binding domain-like"/>
    <property type="match status" value="1"/>
</dbReference>
<comment type="caution">
    <text evidence="4">The sequence shown here is derived from an EMBL/GenBank/DDBJ whole genome shotgun (WGS) entry which is preliminary data.</text>
</comment>
<gene>
    <name evidence="4" type="ORF">TrLO_g2100</name>
</gene>
<dbReference type="SUPFAM" id="SSF81324">
    <property type="entry name" value="Voltage-gated potassium channels"/>
    <property type="match status" value="1"/>
</dbReference>
<dbReference type="Pfam" id="PF00027">
    <property type="entry name" value="cNMP_binding"/>
    <property type="match status" value="1"/>
</dbReference>
<feature type="transmembrane region" description="Helical" evidence="2">
    <location>
        <begin position="122"/>
        <end position="143"/>
    </location>
</feature>
<dbReference type="InterPro" id="IPR051413">
    <property type="entry name" value="K/Na_HCN_channel"/>
</dbReference>
<name>A0A9W7FL56_9STRA</name>
<feature type="compositionally biased region" description="Basic and acidic residues" evidence="1">
    <location>
        <begin position="847"/>
        <end position="859"/>
    </location>
</feature>
<dbReference type="SMART" id="SM00100">
    <property type="entry name" value="cNMP"/>
    <property type="match status" value="1"/>
</dbReference>